<dbReference type="CDD" id="cd01189">
    <property type="entry name" value="INT_ICEBs1_C_like"/>
    <property type="match status" value="1"/>
</dbReference>
<comment type="similarity">
    <text evidence="2">Belongs to the 'phage' integrase family.</text>
</comment>
<dbReference type="InterPro" id="IPR044068">
    <property type="entry name" value="CB"/>
</dbReference>
<organism evidence="9 10">
    <name type="scientific">Mediterraneibacter gnavus</name>
    <name type="common">Ruminococcus gnavus</name>
    <dbReference type="NCBI Taxonomy" id="33038"/>
    <lineage>
        <taxon>Bacteria</taxon>
        <taxon>Bacillati</taxon>
        <taxon>Bacillota</taxon>
        <taxon>Clostridia</taxon>
        <taxon>Lachnospirales</taxon>
        <taxon>Lachnospiraceae</taxon>
        <taxon>Mediterraneibacter</taxon>
    </lineage>
</organism>
<dbReference type="AlphaFoldDB" id="A0A2N5PXX5"/>
<evidence type="ECO:0000313" key="9">
    <source>
        <dbReference type="EMBL" id="PLT84524.1"/>
    </source>
</evidence>
<dbReference type="PANTHER" id="PTHR30349">
    <property type="entry name" value="PHAGE INTEGRASE-RELATED"/>
    <property type="match status" value="1"/>
</dbReference>
<reference evidence="9 10" key="1">
    <citation type="journal article" date="2017" name="Genome Med.">
        <title>A novel Ruminococcus gnavus clade enriched in inflammatory bowel disease patients.</title>
        <authorList>
            <person name="Hall A.B."/>
            <person name="Yassour M."/>
            <person name="Sauk J."/>
            <person name="Garner A."/>
            <person name="Jiang X."/>
            <person name="Arthur T."/>
            <person name="Lagoudas G.K."/>
            <person name="Vatanen T."/>
            <person name="Fornelos N."/>
            <person name="Wilson R."/>
            <person name="Bertha M."/>
            <person name="Cohen M."/>
            <person name="Garber J."/>
            <person name="Khalili H."/>
            <person name="Gevers D."/>
            <person name="Ananthakrishnan A.N."/>
            <person name="Kugathasan S."/>
            <person name="Lander E.S."/>
            <person name="Blainey P."/>
            <person name="Vlamakis H."/>
            <person name="Xavier R.J."/>
            <person name="Huttenhower C."/>
        </authorList>
    </citation>
    <scope>NUCLEOTIDE SEQUENCE [LARGE SCALE GENOMIC DNA]</scope>
    <source>
        <strain evidence="9 10">RJX1128</strain>
    </source>
</reference>
<feature type="domain" description="Tyr recombinase" evidence="7">
    <location>
        <begin position="177"/>
        <end position="399"/>
    </location>
</feature>
<comment type="function">
    <text evidence="1">Site-specific tyrosine recombinase, which acts by catalyzing the cutting and rejoining of the recombining DNA molecules.</text>
</comment>
<dbReference type="Pfam" id="PF02920">
    <property type="entry name" value="Integrase_DNA"/>
    <property type="match status" value="1"/>
</dbReference>
<accession>A0A2N5PXX5</accession>
<dbReference type="InterPro" id="IPR010998">
    <property type="entry name" value="Integrase_recombinase_N"/>
</dbReference>
<keyword evidence="3" id="KW-0229">DNA integration</keyword>
<dbReference type="GO" id="GO:0008907">
    <property type="term" value="F:integrase activity"/>
    <property type="evidence" value="ECO:0007669"/>
    <property type="project" value="InterPro"/>
</dbReference>
<evidence type="ECO:0000256" key="2">
    <source>
        <dbReference type="ARBA" id="ARBA00008857"/>
    </source>
</evidence>
<dbReference type="PROSITE" id="PS51898">
    <property type="entry name" value="TYR_RECOMBINASE"/>
    <property type="match status" value="1"/>
</dbReference>
<evidence type="ECO:0000259" key="7">
    <source>
        <dbReference type="PROSITE" id="PS51898"/>
    </source>
</evidence>
<evidence type="ECO:0000256" key="1">
    <source>
        <dbReference type="ARBA" id="ARBA00003283"/>
    </source>
</evidence>
<evidence type="ECO:0000259" key="8">
    <source>
        <dbReference type="PROSITE" id="PS51900"/>
    </source>
</evidence>
<dbReference type="Gene3D" id="1.10.150.130">
    <property type="match status" value="1"/>
</dbReference>
<feature type="domain" description="Core-binding (CB)" evidence="8">
    <location>
        <begin position="69"/>
        <end position="151"/>
    </location>
</feature>
<dbReference type="SUPFAM" id="SSF54171">
    <property type="entry name" value="DNA-binding domain"/>
    <property type="match status" value="1"/>
</dbReference>
<gene>
    <name evidence="9" type="ORF">CDL20_11535</name>
</gene>
<dbReference type="EMBL" id="NIHW01000031">
    <property type="protein sequence ID" value="PLT84524.1"/>
    <property type="molecule type" value="Genomic_DNA"/>
</dbReference>
<dbReference type="PROSITE" id="PS51900">
    <property type="entry name" value="CB"/>
    <property type="match status" value="1"/>
</dbReference>
<protein>
    <submittedName>
        <fullName evidence="9">Site-specific integrase</fullName>
    </submittedName>
</protein>
<dbReference type="InterPro" id="IPR011010">
    <property type="entry name" value="DNA_brk_join_enz"/>
</dbReference>
<evidence type="ECO:0000256" key="6">
    <source>
        <dbReference type="PROSITE-ProRule" id="PRU01248"/>
    </source>
</evidence>
<keyword evidence="4 6" id="KW-0238">DNA-binding</keyword>
<dbReference type="PANTHER" id="PTHR30349:SF41">
    <property type="entry name" value="INTEGRASE_RECOMBINASE PROTEIN MJ0367-RELATED"/>
    <property type="match status" value="1"/>
</dbReference>
<dbReference type="Pfam" id="PF00589">
    <property type="entry name" value="Phage_integrase"/>
    <property type="match status" value="1"/>
</dbReference>
<dbReference type="Proteomes" id="UP000234840">
    <property type="component" value="Unassembled WGS sequence"/>
</dbReference>
<dbReference type="GO" id="GO:0003677">
    <property type="term" value="F:DNA binding"/>
    <property type="evidence" value="ECO:0007669"/>
    <property type="project" value="UniProtKB-UniRule"/>
</dbReference>
<dbReference type="Gene3D" id="3.30.160.60">
    <property type="entry name" value="Classic Zinc Finger"/>
    <property type="match status" value="1"/>
</dbReference>
<dbReference type="Pfam" id="PF14659">
    <property type="entry name" value="Phage_int_SAM_3"/>
    <property type="match status" value="1"/>
</dbReference>
<name>A0A2N5PXX5_MEDGN</name>
<dbReference type="SUPFAM" id="SSF56349">
    <property type="entry name" value="DNA breaking-rejoining enzymes"/>
    <property type="match status" value="1"/>
</dbReference>
<dbReference type="Gene3D" id="1.10.443.10">
    <property type="entry name" value="Intergrase catalytic core"/>
    <property type="match status" value="1"/>
</dbReference>
<dbReference type="GO" id="GO:0006310">
    <property type="term" value="P:DNA recombination"/>
    <property type="evidence" value="ECO:0007669"/>
    <property type="project" value="UniProtKB-KW"/>
</dbReference>
<sequence length="407" mass="47436">MAKARKDSRGYALRTGESQRKDGRYSYSYSVDGKRCVVYAKTLVELRNKEKKIIRDKEDGIDPNAADRMTLNQLYDRFIAQKYDLKEHTRVNYMYMYNHFVRPTFGKKIIGKIRYTDVKKFYYSLILDKGIKANTLDSVHTQLHPAFQMAVRDGVLRINPTDGVMAEIKKSHIWERKKRHALTVPEQRAFLDYLRSHREYQGWVPVITILLGTGMRIGECLGLRWDDLDFEKRIISVNHTFVYRPNEEGYSEKHISTPKTEAGTRTIPMIDEVFEAFLQEYELQKCIGFCSEEIDGYTNFVFTTAYGTIYMEASVNHAIHRARAAYNKEELDKAECEKREPLLLPYFTAHHLRHTFCTRVCENETNLKVIQSLMGHADISTTMDIYAEATTEKKQEIMANLQGKIII</sequence>
<dbReference type="RefSeq" id="WP_101882733.1">
    <property type="nucleotide sequence ID" value="NZ_NIHW01000031.1"/>
</dbReference>
<evidence type="ECO:0000256" key="3">
    <source>
        <dbReference type="ARBA" id="ARBA00022908"/>
    </source>
</evidence>
<dbReference type="InterPro" id="IPR016177">
    <property type="entry name" value="DNA-bd_dom_sf"/>
</dbReference>
<dbReference type="InterPro" id="IPR004107">
    <property type="entry name" value="Integrase_SAM-like_N"/>
</dbReference>
<dbReference type="InterPro" id="IPR004191">
    <property type="entry name" value="Integrase_Tn916-type_DNA-bd_N"/>
</dbReference>
<keyword evidence="5" id="KW-0233">DNA recombination</keyword>
<comment type="caution">
    <text evidence="9">The sequence shown here is derived from an EMBL/GenBank/DDBJ whole genome shotgun (WGS) entry which is preliminary data.</text>
</comment>
<dbReference type="InterPro" id="IPR013762">
    <property type="entry name" value="Integrase-like_cat_sf"/>
</dbReference>
<proteinExistence type="inferred from homology"/>
<dbReference type="InterPro" id="IPR050090">
    <property type="entry name" value="Tyrosine_recombinase_XerCD"/>
</dbReference>
<evidence type="ECO:0000313" key="10">
    <source>
        <dbReference type="Proteomes" id="UP000234840"/>
    </source>
</evidence>
<evidence type="ECO:0000256" key="4">
    <source>
        <dbReference type="ARBA" id="ARBA00023125"/>
    </source>
</evidence>
<evidence type="ECO:0000256" key="5">
    <source>
        <dbReference type="ARBA" id="ARBA00023172"/>
    </source>
</evidence>
<dbReference type="InterPro" id="IPR002104">
    <property type="entry name" value="Integrase_catalytic"/>
</dbReference>